<keyword evidence="5 7" id="KW-1133">Transmembrane helix</keyword>
<evidence type="ECO:0000256" key="3">
    <source>
        <dbReference type="ARBA" id="ARBA00022692"/>
    </source>
</evidence>
<evidence type="ECO:0000256" key="6">
    <source>
        <dbReference type="ARBA" id="ARBA00023136"/>
    </source>
</evidence>
<proteinExistence type="inferred from homology"/>
<evidence type="ECO:0000256" key="1">
    <source>
        <dbReference type="ARBA" id="ARBA00004141"/>
    </source>
</evidence>
<name>A0AAD5X4X2_9FUNG</name>
<sequence>MLTGMVGMILLRALHKDISRYNQFGDEDGSQEDFGWKLVHADVFRPPNHRMLLSVLLGNGAQLLMMAAVTLVFAVLGFLSPSSRGSLSTVMIMFYLLFAGLAGYVSARVYKMLQGEFWKRNMFMTATLIPGILFLIFIILNFFLIGAHSSAAVPFGSIVALLALWLVLSLPASLFGGYLGFRAPAFENPVKTNQIPRQIPPQPPYLNKLTSAFLGGLLPFGAIFIELFFILNSIWTHQVYYVFGFLMLVFIILVITCSQVAILLCYFHLCAEDYNWSWRSFLTSATSGLYVFVYSAVYYAKDLTIDNVPSAILYFGWSLVISLLFSILTGTVGYFSTLIFVRKIFASIKVD</sequence>
<feature type="transmembrane region" description="Helical" evidence="7">
    <location>
        <begin position="91"/>
        <end position="110"/>
    </location>
</feature>
<feature type="transmembrane region" description="Helical" evidence="7">
    <location>
        <begin position="281"/>
        <end position="300"/>
    </location>
</feature>
<evidence type="ECO:0000313" key="8">
    <source>
        <dbReference type="EMBL" id="KAJ3056766.1"/>
    </source>
</evidence>
<evidence type="ECO:0000256" key="5">
    <source>
        <dbReference type="ARBA" id="ARBA00022989"/>
    </source>
</evidence>
<gene>
    <name evidence="8" type="primary">TM9SF2</name>
    <name evidence="8" type="ORF">HK097_004337</name>
</gene>
<dbReference type="PANTHER" id="PTHR10766">
    <property type="entry name" value="TRANSMEMBRANE 9 SUPERFAMILY PROTEIN"/>
    <property type="match status" value="1"/>
</dbReference>
<keyword evidence="6 7" id="KW-0472">Membrane</keyword>
<dbReference type="InterPro" id="IPR004240">
    <property type="entry name" value="EMP70"/>
</dbReference>
<comment type="caution">
    <text evidence="8">The sequence shown here is derived from an EMBL/GenBank/DDBJ whole genome shotgun (WGS) entry which is preliminary data.</text>
</comment>
<reference evidence="8" key="1">
    <citation type="submission" date="2020-05" db="EMBL/GenBank/DDBJ databases">
        <title>Phylogenomic resolution of chytrid fungi.</title>
        <authorList>
            <person name="Stajich J.E."/>
            <person name="Amses K."/>
            <person name="Simmons R."/>
            <person name="Seto K."/>
            <person name="Myers J."/>
            <person name="Bonds A."/>
            <person name="Quandt C.A."/>
            <person name="Barry K."/>
            <person name="Liu P."/>
            <person name="Grigoriev I."/>
            <person name="Longcore J.E."/>
            <person name="James T.Y."/>
        </authorList>
    </citation>
    <scope>NUCLEOTIDE SEQUENCE</scope>
    <source>
        <strain evidence="8">JEL0318</strain>
    </source>
</reference>
<dbReference type="Pfam" id="PF02990">
    <property type="entry name" value="EMP70"/>
    <property type="match status" value="1"/>
</dbReference>
<feature type="transmembrane region" description="Helical" evidence="7">
    <location>
        <begin position="212"/>
        <end position="235"/>
    </location>
</feature>
<dbReference type="Proteomes" id="UP001212841">
    <property type="component" value="Unassembled WGS sequence"/>
</dbReference>
<organism evidence="8 9">
    <name type="scientific">Rhizophlyctis rosea</name>
    <dbReference type="NCBI Taxonomy" id="64517"/>
    <lineage>
        <taxon>Eukaryota</taxon>
        <taxon>Fungi</taxon>
        <taxon>Fungi incertae sedis</taxon>
        <taxon>Chytridiomycota</taxon>
        <taxon>Chytridiomycota incertae sedis</taxon>
        <taxon>Chytridiomycetes</taxon>
        <taxon>Rhizophlyctidales</taxon>
        <taxon>Rhizophlyctidaceae</taxon>
        <taxon>Rhizophlyctis</taxon>
    </lineage>
</organism>
<feature type="transmembrane region" description="Helical" evidence="7">
    <location>
        <begin position="241"/>
        <end position="269"/>
    </location>
</feature>
<keyword evidence="4" id="KW-0732">Signal</keyword>
<evidence type="ECO:0000256" key="2">
    <source>
        <dbReference type="ARBA" id="ARBA00005227"/>
    </source>
</evidence>
<dbReference type="GO" id="GO:0005737">
    <property type="term" value="C:cytoplasm"/>
    <property type="evidence" value="ECO:0007669"/>
    <property type="project" value="UniProtKB-ARBA"/>
</dbReference>
<comment type="subcellular location">
    <subcellularLocation>
        <location evidence="1">Membrane</location>
        <topology evidence="1">Multi-pass membrane protein</topology>
    </subcellularLocation>
</comment>
<evidence type="ECO:0000256" key="4">
    <source>
        <dbReference type="ARBA" id="ARBA00022729"/>
    </source>
</evidence>
<dbReference type="GO" id="GO:0016020">
    <property type="term" value="C:membrane"/>
    <property type="evidence" value="ECO:0007669"/>
    <property type="project" value="UniProtKB-SubCell"/>
</dbReference>
<feature type="transmembrane region" description="Helical" evidence="7">
    <location>
        <begin position="122"/>
        <end position="146"/>
    </location>
</feature>
<dbReference type="PANTHER" id="PTHR10766:SF111">
    <property type="entry name" value="TRANSMEMBRANE 9 SUPERFAMILY MEMBER 2"/>
    <property type="match status" value="1"/>
</dbReference>
<dbReference type="GO" id="GO:0007034">
    <property type="term" value="P:vacuolar transport"/>
    <property type="evidence" value="ECO:0007669"/>
    <property type="project" value="TreeGrafter"/>
</dbReference>
<protein>
    <recommendedName>
        <fullName evidence="7">Transmembrane 9 superfamily member</fullName>
    </recommendedName>
</protein>
<keyword evidence="9" id="KW-1185">Reference proteome</keyword>
<feature type="transmembrane region" description="Helical" evidence="7">
    <location>
        <begin position="55"/>
        <end position="79"/>
    </location>
</feature>
<accession>A0AAD5X4X2</accession>
<evidence type="ECO:0000256" key="7">
    <source>
        <dbReference type="RuleBase" id="RU363079"/>
    </source>
</evidence>
<evidence type="ECO:0000313" key="9">
    <source>
        <dbReference type="Proteomes" id="UP001212841"/>
    </source>
</evidence>
<comment type="similarity">
    <text evidence="2 7">Belongs to the nonaspanin (TM9SF) (TC 9.A.2) family.</text>
</comment>
<dbReference type="EMBL" id="JADGJD010000021">
    <property type="protein sequence ID" value="KAJ3056766.1"/>
    <property type="molecule type" value="Genomic_DNA"/>
</dbReference>
<feature type="transmembrane region" description="Helical" evidence="7">
    <location>
        <begin position="312"/>
        <end position="341"/>
    </location>
</feature>
<feature type="transmembrane region" description="Helical" evidence="7">
    <location>
        <begin position="158"/>
        <end position="181"/>
    </location>
</feature>
<dbReference type="GO" id="GO:0072657">
    <property type="term" value="P:protein localization to membrane"/>
    <property type="evidence" value="ECO:0007669"/>
    <property type="project" value="TreeGrafter"/>
</dbReference>
<dbReference type="AlphaFoldDB" id="A0AAD5X4X2"/>
<keyword evidence="3 7" id="KW-0812">Transmembrane</keyword>